<dbReference type="Proteomes" id="UP001595923">
    <property type="component" value="Unassembled WGS sequence"/>
</dbReference>
<dbReference type="SUPFAM" id="SSF51735">
    <property type="entry name" value="NAD(P)-binding Rossmann-fold domains"/>
    <property type="match status" value="2"/>
</dbReference>
<sequence>FVEVSAHPVLVGAVEGVVEEAGGGPSVVVGTLRRGDGGMRRLLCSMGELWVRGVGVDWGVVFEGSGARRVGLPTYAFQRQRHWLTESAGPAPAAGGTDPRFWDAADRDDTDLAARELALTDPADRAALSTVLPALAGWHRRQREQARIDSWRYRVTWTPLADPPLPRDPGTWAVLVPDAGLAPPGTPPHPPTAATLLGRLTALGVRVLTIPVGPADLDRQDLARLLRRHLPDDRAPDLLLSLLALLPGHHPGLPVLPSGLGATLALVQAVDDLKLTIPLWCATSGAVSPGGADPDTDPAQTAVWGLGRVAALEHPGRWGGLVDLPATVDDPAARRLVALLRGDTAEDQVAVRASGALARRLEHAPAPRDRPERPWRPRGTVLITGGTGGVAAHVARWLARNGAEHLVLAGRRGAAAEGATALADDLTALGAGVTFAACDIADPDSVARLIEDPPGRPPLTAVVHAAGVARQSPLAETGMSETADVLAAKAAGAAHLDRLLGDRDLDAFVLFSSNAAVWGSGTQAAYAAANAYLDGLAERRRARGRAATSIAWGAWDGGGMSTFSADVRQGLERSGLVLMEPETAVRALAQAVGDPHPCLAITDMDWDRFAPRFTSMRPSPLLDGLPEVRALLDTSGPATADAEHGGAARELAARLAGLPPAERRRVLLDLVRTEAAAVLGHAGTDAVAPGRAFGDMGFDSLTAVELRNRLIAASGAVLPATVVFDHPSPTALADLLHTELATTEAGTPPVLAELDALAAALAAADPAPDLRARIAERLRSLTAGWEGGSTPNPGNGTDLDLDAATDDEMFQFIDSEFGPA</sequence>
<organism evidence="5 6">
    <name type="scientific">Nocardiopsis mangrovi</name>
    <dbReference type="NCBI Taxonomy" id="1179818"/>
    <lineage>
        <taxon>Bacteria</taxon>
        <taxon>Bacillati</taxon>
        <taxon>Actinomycetota</taxon>
        <taxon>Actinomycetes</taxon>
        <taxon>Streptosporangiales</taxon>
        <taxon>Nocardiopsidaceae</taxon>
        <taxon>Nocardiopsis</taxon>
    </lineage>
</organism>
<keyword evidence="3" id="KW-0808">Transferase</keyword>
<evidence type="ECO:0000259" key="4">
    <source>
        <dbReference type="PROSITE" id="PS50075"/>
    </source>
</evidence>
<dbReference type="RefSeq" id="WP_378580614.1">
    <property type="nucleotide sequence ID" value="NZ_JBHSFQ010000065.1"/>
</dbReference>
<dbReference type="InterPro" id="IPR057326">
    <property type="entry name" value="KR_dom"/>
</dbReference>
<dbReference type="InterPro" id="IPR006162">
    <property type="entry name" value="Ppantetheine_attach_site"/>
</dbReference>
<dbReference type="Gene3D" id="3.40.366.10">
    <property type="entry name" value="Malonyl-Coenzyme A Acyl Carrier Protein, domain 2"/>
    <property type="match status" value="1"/>
</dbReference>
<protein>
    <submittedName>
        <fullName evidence="5">SDR family NAD(P)-dependent oxidoreductase</fullName>
    </submittedName>
</protein>
<dbReference type="InterPro" id="IPR009081">
    <property type="entry name" value="PP-bd_ACP"/>
</dbReference>
<dbReference type="InterPro" id="IPR020806">
    <property type="entry name" value="PKS_PP-bd"/>
</dbReference>
<dbReference type="SMART" id="SM01294">
    <property type="entry name" value="PKS_PP_betabranch"/>
    <property type="match status" value="1"/>
</dbReference>
<dbReference type="EMBL" id="JBHSFQ010000065">
    <property type="protein sequence ID" value="MFC4566068.1"/>
    <property type="molecule type" value="Genomic_DNA"/>
</dbReference>
<dbReference type="Pfam" id="PF18369">
    <property type="entry name" value="PKS_DE"/>
    <property type="match status" value="1"/>
</dbReference>
<keyword evidence="2" id="KW-0597">Phosphoprotein</keyword>
<dbReference type="PROSITE" id="PS00012">
    <property type="entry name" value="PHOSPHOPANTETHEINE"/>
    <property type="match status" value="1"/>
</dbReference>
<dbReference type="Pfam" id="PF08659">
    <property type="entry name" value="KR"/>
    <property type="match status" value="1"/>
</dbReference>
<feature type="domain" description="Carrier" evidence="4">
    <location>
        <begin position="665"/>
        <end position="740"/>
    </location>
</feature>
<evidence type="ECO:0000256" key="3">
    <source>
        <dbReference type="ARBA" id="ARBA00022679"/>
    </source>
</evidence>
<feature type="non-terminal residue" evidence="5">
    <location>
        <position position="1"/>
    </location>
</feature>
<accession>A0ABV9E8Q7</accession>
<name>A0ABV9E8Q7_9ACTN</name>
<gene>
    <name evidence="5" type="ORF">ACFO4E_29790</name>
</gene>
<dbReference type="SMART" id="SM00823">
    <property type="entry name" value="PKS_PP"/>
    <property type="match status" value="1"/>
</dbReference>
<dbReference type="SMART" id="SM00822">
    <property type="entry name" value="PKS_KR"/>
    <property type="match status" value="1"/>
</dbReference>
<dbReference type="InterPro" id="IPR050091">
    <property type="entry name" value="PKS_NRPS_Biosynth_Enz"/>
</dbReference>
<dbReference type="SUPFAM" id="SSF47336">
    <property type="entry name" value="ACP-like"/>
    <property type="match status" value="1"/>
</dbReference>
<comment type="caution">
    <text evidence="5">The sequence shown here is derived from an EMBL/GenBank/DDBJ whole genome shotgun (WGS) entry which is preliminary data.</text>
</comment>
<proteinExistence type="predicted"/>
<evidence type="ECO:0000256" key="1">
    <source>
        <dbReference type="ARBA" id="ARBA00022450"/>
    </source>
</evidence>
<keyword evidence="1" id="KW-0596">Phosphopantetheine</keyword>
<evidence type="ECO:0000313" key="6">
    <source>
        <dbReference type="Proteomes" id="UP001595923"/>
    </source>
</evidence>
<dbReference type="PANTHER" id="PTHR43775:SF51">
    <property type="entry name" value="INACTIVE PHENOLPHTHIOCEROL SYNTHESIS POLYKETIDE SYNTHASE TYPE I PKS1-RELATED"/>
    <property type="match status" value="1"/>
</dbReference>
<dbReference type="InterPro" id="IPR013968">
    <property type="entry name" value="PKS_KR"/>
</dbReference>
<reference evidence="6" key="1">
    <citation type="journal article" date="2019" name="Int. J. Syst. Evol. Microbiol.">
        <title>The Global Catalogue of Microorganisms (GCM) 10K type strain sequencing project: providing services to taxonomists for standard genome sequencing and annotation.</title>
        <authorList>
            <consortium name="The Broad Institute Genomics Platform"/>
            <consortium name="The Broad Institute Genome Sequencing Center for Infectious Disease"/>
            <person name="Wu L."/>
            <person name="Ma J."/>
        </authorList>
    </citation>
    <scope>NUCLEOTIDE SEQUENCE [LARGE SCALE GENOMIC DNA]</scope>
    <source>
        <strain evidence="6">XZYJ18</strain>
    </source>
</reference>
<dbReference type="Gene3D" id="1.10.1200.10">
    <property type="entry name" value="ACP-like"/>
    <property type="match status" value="1"/>
</dbReference>
<dbReference type="InterPro" id="IPR001227">
    <property type="entry name" value="Ac_transferase_dom_sf"/>
</dbReference>
<dbReference type="PANTHER" id="PTHR43775">
    <property type="entry name" value="FATTY ACID SYNTHASE"/>
    <property type="match status" value="1"/>
</dbReference>
<dbReference type="Gene3D" id="3.40.50.720">
    <property type="entry name" value="NAD(P)-binding Rossmann-like Domain"/>
    <property type="match status" value="1"/>
</dbReference>
<dbReference type="Pfam" id="PF00550">
    <property type="entry name" value="PP-binding"/>
    <property type="match status" value="1"/>
</dbReference>
<evidence type="ECO:0000313" key="5">
    <source>
        <dbReference type="EMBL" id="MFC4566068.1"/>
    </source>
</evidence>
<keyword evidence="6" id="KW-1185">Reference proteome</keyword>
<dbReference type="Gene3D" id="3.30.70.3290">
    <property type="match status" value="1"/>
</dbReference>
<dbReference type="Gene3D" id="6.10.140.1830">
    <property type="match status" value="1"/>
</dbReference>
<dbReference type="InterPro" id="IPR036291">
    <property type="entry name" value="NAD(P)-bd_dom_sf"/>
</dbReference>
<dbReference type="InterPro" id="IPR041618">
    <property type="entry name" value="PKS_DE"/>
</dbReference>
<dbReference type="CDD" id="cd08952">
    <property type="entry name" value="KR_1_SDR_x"/>
    <property type="match status" value="1"/>
</dbReference>
<evidence type="ECO:0000256" key="2">
    <source>
        <dbReference type="ARBA" id="ARBA00022553"/>
    </source>
</evidence>
<dbReference type="PROSITE" id="PS50075">
    <property type="entry name" value="CARRIER"/>
    <property type="match status" value="1"/>
</dbReference>
<dbReference type="InterPro" id="IPR036736">
    <property type="entry name" value="ACP-like_sf"/>
</dbReference>